<dbReference type="eggNOG" id="KOG3246">
    <property type="taxonomic scope" value="Eukaryota"/>
</dbReference>
<evidence type="ECO:0000256" key="1">
    <source>
        <dbReference type="ARBA" id="ARBA00005234"/>
    </source>
</evidence>
<dbReference type="GeneID" id="7048851"/>
<dbReference type="OrthoDB" id="5065855at2759"/>
<dbReference type="PANTHER" id="PTHR46468:SF7">
    <property type="entry name" value="NEDD8-SPECIFIC PROTEASE 2"/>
    <property type="match status" value="1"/>
</dbReference>
<dbReference type="GO" id="GO:0006508">
    <property type="term" value="P:proteolysis"/>
    <property type="evidence" value="ECO:0007669"/>
    <property type="project" value="UniProtKB-KW"/>
</dbReference>
<dbReference type="GO" id="GO:0019784">
    <property type="term" value="F:deNEDDylase activity"/>
    <property type="evidence" value="ECO:0000318"/>
    <property type="project" value="GO_Central"/>
</dbReference>
<evidence type="ECO:0000256" key="2">
    <source>
        <dbReference type="ARBA" id="ARBA00022670"/>
    </source>
</evidence>
<gene>
    <name evidence="7" type="primary">nep2</name>
    <name evidence="6" type="ORF">SJAG_00776</name>
</gene>
<dbReference type="Proteomes" id="UP000001744">
    <property type="component" value="Unassembled WGS sequence"/>
</dbReference>
<evidence type="ECO:0000313" key="6">
    <source>
        <dbReference type="EMBL" id="EEB05750.1"/>
    </source>
</evidence>
<keyword evidence="3" id="KW-0378">Hydrolase</keyword>
<dbReference type="SUPFAM" id="SSF54001">
    <property type="entry name" value="Cysteine proteinases"/>
    <property type="match status" value="1"/>
</dbReference>
<dbReference type="AlphaFoldDB" id="B6JWJ9"/>
<evidence type="ECO:0000313" key="8">
    <source>
        <dbReference type="Proteomes" id="UP000001744"/>
    </source>
</evidence>
<keyword evidence="2 6" id="KW-0645">Protease</keyword>
<dbReference type="JaponicusDB" id="SJAG_00776">
    <property type="gene designation" value="nep2"/>
</dbReference>
<proteinExistence type="inferred from homology"/>
<dbReference type="EMBL" id="KE651166">
    <property type="protein sequence ID" value="EEB05750.1"/>
    <property type="molecule type" value="Genomic_DNA"/>
</dbReference>
<dbReference type="VEuPathDB" id="FungiDB:SJAG_00776"/>
<dbReference type="PROSITE" id="PS50600">
    <property type="entry name" value="ULP_PROTEASE"/>
    <property type="match status" value="1"/>
</dbReference>
<dbReference type="PANTHER" id="PTHR46468">
    <property type="entry name" value="SENTRIN-SPECIFIC PROTEASE 8"/>
    <property type="match status" value="1"/>
</dbReference>
<dbReference type="HOGENOM" id="CLU_054995_0_0_1"/>
<feature type="domain" description="Ubiquitin-like protease family profile" evidence="5">
    <location>
        <begin position="69"/>
        <end position="233"/>
    </location>
</feature>
<dbReference type="Gene3D" id="3.40.395.10">
    <property type="entry name" value="Adenoviral Proteinase, Chain A"/>
    <property type="match status" value="1"/>
</dbReference>
<evidence type="ECO:0000259" key="5">
    <source>
        <dbReference type="PROSITE" id="PS50600"/>
    </source>
</evidence>
<dbReference type="InterPro" id="IPR003653">
    <property type="entry name" value="Peptidase_C48_C"/>
</dbReference>
<keyword evidence="4" id="KW-0788">Thiol protease</keyword>
<sequence length="345" mass="39295">MRSNSIFSKDINEVSAIRSAVSDRSSSRCSETSQKKKKRGFFRSLFSSFKPSSTSTQYRNRIWLEFYEVCLRKDDVDHFRPGYWVLDTNIDFYFEILQYRVLLPRPASVRDEFLLMRPAMVYFLSQAPDPREIAGALPPELMKASYLFLPINDTSESGIEGGSHWSLLVVSVEQGVGYYYDSMTNGNANDCNLVVRNLSILLNKRFTIKQMKVPQQVNDCDCGLHVCENTRILLYRLLQKPYVSKVDMNLEGTQVDTVKLRKDLMRLITLLIMHYGTKIPKTQDFRPDPVKDAKIFSLLDRPEVMEVEALYTKNSSSTPTSSSAVHSGIATDVSVPAPVLQTSVH</sequence>
<protein>
    <submittedName>
        <fullName evidence="6">NEDD8 protease Nep2</fullName>
    </submittedName>
</protein>
<name>B6JWJ9_SCHJY</name>
<evidence type="ECO:0000313" key="7">
    <source>
        <dbReference type="JaponicusDB" id="SJAG_00776"/>
    </source>
</evidence>
<organism evidence="6 8">
    <name type="scientific">Schizosaccharomyces japonicus (strain yFS275 / FY16936)</name>
    <name type="common">Fission yeast</name>
    <dbReference type="NCBI Taxonomy" id="402676"/>
    <lineage>
        <taxon>Eukaryota</taxon>
        <taxon>Fungi</taxon>
        <taxon>Dikarya</taxon>
        <taxon>Ascomycota</taxon>
        <taxon>Taphrinomycotina</taxon>
        <taxon>Schizosaccharomycetes</taxon>
        <taxon>Schizosaccharomycetales</taxon>
        <taxon>Schizosaccharomycetaceae</taxon>
        <taxon>Schizosaccharomyces</taxon>
    </lineage>
</organism>
<dbReference type="InterPro" id="IPR038765">
    <property type="entry name" value="Papain-like_cys_pep_sf"/>
</dbReference>
<dbReference type="RefSeq" id="XP_002172043.1">
    <property type="nucleotide sequence ID" value="XM_002172007.2"/>
</dbReference>
<evidence type="ECO:0000256" key="4">
    <source>
        <dbReference type="ARBA" id="ARBA00022807"/>
    </source>
</evidence>
<dbReference type="FunFam" id="3.40.395.10:FF:000008">
    <property type="entry name" value="Ulp1 protease family protein"/>
    <property type="match status" value="1"/>
</dbReference>
<accession>B6JWJ9</accession>
<reference evidence="6 8" key="1">
    <citation type="journal article" date="2011" name="Science">
        <title>Comparative functional genomics of the fission yeasts.</title>
        <authorList>
            <person name="Rhind N."/>
            <person name="Chen Z."/>
            <person name="Yassour M."/>
            <person name="Thompson D.A."/>
            <person name="Haas B.J."/>
            <person name="Habib N."/>
            <person name="Wapinski I."/>
            <person name="Roy S."/>
            <person name="Lin M.F."/>
            <person name="Heiman D.I."/>
            <person name="Young S.K."/>
            <person name="Furuya K."/>
            <person name="Guo Y."/>
            <person name="Pidoux A."/>
            <person name="Chen H.M."/>
            <person name="Robbertse B."/>
            <person name="Goldberg J.M."/>
            <person name="Aoki K."/>
            <person name="Bayne E.H."/>
            <person name="Berlin A.M."/>
            <person name="Desjardins C.A."/>
            <person name="Dobbs E."/>
            <person name="Dukaj L."/>
            <person name="Fan L."/>
            <person name="FitzGerald M.G."/>
            <person name="French C."/>
            <person name="Gujja S."/>
            <person name="Hansen K."/>
            <person name="Keifenheim D."/>
            <person name="Levin J.Z."/>
            <person name="Mosher R.A."/>
            <person name="Mueller C.A."/>
            <person name="Pfiffner J."/>
            <person name="Priest M."/>
            <person name="Russ C."/>
            <person name="Smialowska A."/>
            <person name="Swoboda P."/>
            <person name="Sykes S.M."/>
            <person name="Vaughn M."/>
            <person name="Vengrova S."/>
            <person name="Yoder R."/>
            <person name="Zeng Q."/>
            <person name="Allshire R."/>
            <person name="Baulcombe D."/>
            <person name="Birren B.W."/>
            <person name="Brown W."/>
            <person name="Ekwall K."/>
            <person name="Kellis M."/>
            <person name="Leatherwood J."/>
            <person name="Levin H."/>
            <person name="Margalit H."/>
            <person name="Martienssen R."/>
            <person name="Nieduszynski C.A."/>
            <person name="Spatafora J.W."/>
            <person name="Friedman N."/>
            <person name="Dalgaard J.Z."/>
            <person name="Baumann P."/>
            <person name="Niki H."/>
            <person name="Regev A."/>
            <person name="Nusbaum C."/>
        </authorList>
    </citation>
    <scope>NUCLEOTIDE SEQUENCE [LARGE SCALE GENOMIC DNA]</scope>
    <source>
        <strain evidence="8">yFS275 / FY16936</strain>
    </source>
</reference>
<dbReference type="InterPro" id="IPR044613">
    <property type="entry name" value="Nep1/2-like"/>
</dbReference>
<evidence type="ECO:0000256" key="3">
    <source>
        <dbReference type="ARBA" id="ARBA00022801"/>
    </source>
</evidence>
<dbReference type="OMA" id="CENTRIL"/>
<dbReference type="GO" id="GO:0000338">
    <property type="term" value="P:protein deneddylation"/>
    <property type="evidence" value="ECO:0000318"/>
    <property type="project" value="GO_Central"/>
</dbReference>
<dbReference type="STRING" id="402676.B6JWJ9"/>
<comment type="similarity">
    <text evidence="1">Belongs to the peptidase C48 family.</text>
</comment>
<dbReference type="Pfam" id="PF02902">
    <property type="entry name" value="Peptidase_C48"/>
    <property type="match status" value="1"/>
</dbReference>
<keyword evidence="8" id="KW-1185">Reference proteome</keyword>
<dbReference type="GO" id="GO:0008234">
    <property type="term" value="F:cysteine-type peptidase activity"/>
    <property type="evidence" value="ECO:0007669"/>
    <property type="project" value="UniProtKB-KW"/>
</dbReference>